<dbReference type="GO" id="GO:0099122">
    <property type="term" value="F:RNA polymerase II C-terminal domain binding"/>
    <property type="evidence" value="ECO:0007669"/>
    <property type="project" value="InterPro"/>
</dbReference>
<feature type="compositionally biased region" description="Basic residues" evidence="1">
    <location>
        <begin position="441"/>
        <end position="451"/>
    </location>
</feature>
<evidence type="ECO:0000313" key="4">
    <source>
        <dbReference type="Proteomes" id="UP000660262"/>
    </source>
</evidence>
<dbReference type="PANTHER" id="PTHR21727:SF0">
    <property type="entry name" value="MRNA (2'-O-METHYLADENOSINE-N(6)-)-METHYLTRANSFERASE"/>
    <property type="match status" value="1"/>
</dbReference>
<dbReference type="OrthoDB" id="193787at2759"/>
<dbReference type="GO" id="GO:0032259">
    <property type="term" value="P:methylation"/>
    <property type="evidence" value="ECO:0007669"/>
    <property type="project" value="UniProtKB-KW"/>
</dbReference>
<feature type="domain" description="PCIF1 WW" evidence="2">
    <location>
        <begin position="190"/>
        <end position="362"/>
    </location>
</feature>
<sequence>MAAAASKKSASASSSKSKSHGPASSASLHHHHQLVSPPLLSQALSFEIARSSSLQSLKRHLDSFVTKDRTAPPLTNAARWRILERWTMAPHSILAFNSSSTTASSPPSSSSITLLSAILRDAGLGLKSSKKLAALLAKAAEKIILALSTNSQQTRSSLNKTQNAKSVSLSCDGVAVSLDTTSYERMRVAYQHQDKKTFDEALFRLTLRYKSLQGSGARRMGSQAAVPRSAMQVLVEDFGVDTESFASPWNHACNGGQSAPRRFFSAFPDTDTHFGSCGNFLELDASGELAASFQGLEVNPPFYVEVSDAACRMCRDLLESAETNGRALTVVVVVPSRANEEGVRWCATSPFHVAELFFEPRRSSFIMATNCAAPSSGAGRAAAGARRRSSHPLSVFILQTQNGQVKWPCTVAKLQRLYKAFMADEKEEDEEEEEEEEDNKRKHVAKRQRVE</sequence>
<keyword evidence="3" id="KW-0489">Methyltransferase</keyword>
<feature type="compositionally biased region" description="Acidic residues" evidence="1">
    <location>
        <begin position="425"/>
        <end position="437"/>
    </location>
</feature>
<evidence type="ECO:0000256" key="1">
    <source>
        <dbReference type="SAM" id="MobiDB-lite"/>
    </source>
</evidence>
<evidence type="ECO:0000313" key="3">
    <source>
        <dbReference type="EMBL" id="GHP08798.1"/>
    </source>
</evidence>
<dbReference type="InterPro" id="IPR039881">
    <property type="entry name" value="PCIF1-like"/>
</dbReference>
<feature type="region of interest" description="Disordered" evidence="1">
    <location>
        <begin position="424"/>
        <end position="451"/>
    </location>
</feature>
<name>A0A830HPE7_9CHLO</name>
<dbReference type="AlphaFoldDB" id="A0A830HPE7"/>
<dbReference type="EMBL" id="BNJQ01000022">
    <property type="protein sequence ID" value="GHP08798.1"/>
    <property type="molecule type" value="Genomic_DNA"/>
</dbReference>
<gene>
    <name evidence="3" type="ORF">PPROV_000753500</name>
</gene>
<proteinExistence type="predicted"/>
<feature type="compositionally biased region" description="Low complexity" evidence="1">
    <location>
        <begin position="1"/>
        <end position="27"/>
    </location>
</feature>
<reference evidence="3" key="1">
    <citation type="submission" date="2020-10" db="EMBL/GenBank/DDBJ databases">
        <title>Unveiling of a novel bifunctional photoreceptor, Dualchrome1, isolated from a cosmopolitan green alga.</title>
        <authorList>
            <person name="Suzuki S."/>
            <person name="Kawachi M."/>
        </authorList>
    </citation>
    <scope>NUCLEOTIDE SEQUENCE</scope>
    <source>
        <strain evidence="3">NIES 2893</strain>
    </source>
</reference>
<dbReference type="PANTHER" id="PTHR21727">
    <property type="entry name" value="PHOSPHORYLATED CTD INTERACTING FACTOR 1"/>
    <property type="match status" value="1"/>
</dbReference>
<keyword evidence="4" id="KW-1185">Reference proteome</keyword>
<comment type="caution">
    <text evidence="3">The sequence shown here is derived from an EMBL/GenBank/DDBJ whole genome shotgun (WGS) entry which is preliminary data.</text>
</comment>
<feature type="region of interest" description="Disordered" evidence="1">
    <location>
        <begin position="1"/>
        <end position="32"/>
    </location>
</feature>
<dbReference type="GO" id="GO:0016422">
    <property type="term" value="F:mRNA (2'-O-methyladenosine-N6-)-methyltransferase activity"/>
    <property type="evidence" value="ECO:0007669"/>
    <property type="project" value="InterPro"/>
</dbReference>
<evidence type="ECO:0000259" key="2">
    <source>
        <dbReference type="Pfam" id="PF12237"/>
    </source>
</evidence>
<accession>A0A830HPE7</accession>
<dbReference type="Pfam" id="PF12237">
    <property type="entry name" value="PCIF1_WW"/>
    <property type="match status" value="1"/>
</dbReference>
<organism evidence="3 4">
    <name type="scientific">Pycnococcus provasolii</name>
    <dbReference type="NCBI Taxonomy" id="41880"/>
    <lineage>
        <taxon>Eukaryota</taxon>
        <taxon>Viridiplantae</taxon>
        <taxon>Chlorophyta</taxon>
        <taxon>Pseudoscourfieldiophyceae</taxon>
        <taxon>Pseudoscourfieldiales</taxon>
        <taxon>Pycnococcaceae</taxon>
        <taxon>Pycnococcus</taxon>
    </lineage>
</organism>
<dbReference type="InterPro" id="IPR022035">
    <property type="entry name" value="PCIF1_WW"/>
</dbReference>
<protein>
    <submittedName>
        <fullName evidence="3">mRNA (2'-O-methyladenosine-N(6)-)-methyltransferase</fullName>
    </submittedName>
</protein>
<keyword evidence="3" id="KW-0808">Transferase</keyword>
<dbReference type="Proteomes" id="UP000660262">
    <property type="component" value="Unassembled WGS sequence"/>
</dbReference>